<comment type="caution">
    <text evidence="3">The sequence shown here is derived from an EMBL/GenBank/DDBJ whole genome shotgun (WGS) entry which is preliminary data.</text>
</comment>
<dbReference type="Proteomes" id="UP001139054">
    <property type="component" value="Unassembled WGS sequence"/>
</dbReference>
<keyword evidence="2" id="KW-0808">Transferase</keyword>
<dbReference type="Pfam" id="PF13578">
    <property type="entry name" value="Methyltransf_24"/>
    <property type="match status" value="1"/>
</dbReference>
<evidence type="ECO:0000313" key="3">
    <source>
        <dbReference type="EMBL" id="MCG2633012.1"/>
    </source>
</evidence>
<evidence type="ECO:0000313" key="4">
    <source>
        <dbReference type="Proteomes" id="UP001139054"/>
    </source>
</evidence>
<protein>
    <submittedName>
        <fullName evidence="3">Class I SAM-dependent methyltransferase</fullName>
    </submittedName>
</protein>
<dbReference type="GO" id="GO:0008168">
    <property type="term" value="F:methyltransferase activity"/>
    <property type="evidence" value="ECO:0007669"/>
    <property type="project" value="UniProtKB-KW"/>
</dbReference>
<gene>
    <name evidence="3" type="ORF">L6654_41345</name>
</gene>
<dbReference type="AlphaFoldDB" id="A0A9X1RKD9"/>
<evidence type="ECO:0000256" key="2">
    <source>
        <dbReference type="ARBA" id="ARBA00022679"/>
    </source>
</evidence>
<reference evidence="3" key="1">
    <citation type="submission" date="2022-01" db="EMBL/GenBank/DDBJ databases">
        <title>Genome sequnece data of strain Bradyrhizobium sp. nov.</title>
        <authorList>
            <person name="Zhang J."/>
        </authorList>
    </citation>
    <scope>NUCLEOTIDE SEQUENCE</scope>
    <source>
        <strain evidence="3">WYCCWR 13023</strain>
    </source>
</reference>
<dbReference type="EMBL" id="JAKLTY010000058">
    <property type="protein sequence ID" value="MCG2633012.1"/>
    <property type="molecule type" value="Genomic_DNA"/>
</dbReference>
<evidence type="ECO:0000256" key="1">
    <source>
        <dbReference type="ARBA" id="ARBA00022603"/>
    </source>
</evidence>
<dbReference type="PANTHER" id="PTHR40048:SF1">
    <property type="entry name" value="RHAMNOSYL O-METHYLTRANSFERASE"/>
    <property type="match status" value="1"/>
</dbReference>
<dbReference type="GO" id="GO:0032259">
    <property type="term" value="P:methylation"/>
    <property type="evidence" value="ECO:0007669"/>
    <property type="project" value="UniProtKB-KW"/>
</dbReference>
<sequence>MPGIEGFLKNVGSAAARPKDWWLARQSITKHGAIQHVDELARFSSMVRQIQPRRVLEIGTAQGGVFWLLCQISSPEAHLISLDLPPEERYSGGKKVDVDLERLKKTGQTVHAVTGSSHDPAILTRVKTILGESALDILFIDGDHTYEGVRQDYEMYHSLVRPGGLIAFHDIIHTKFENCQVDRFWGELAGNANIRTTELIGRTKSHFGGIGVIAV</sequence>
<dbReference type="InterPro" id="IPR029063">
    <property type="entry name" value="SAM-dependent_MTases_sf"/>
</dbReference>
<dbReference type="Gene3D" id="3.40.50.150">
    <property type="entry name" value="Vaccinia Virus protein VP39"/>
    <property type="match status" value="1"/>
</dbReference>
<dbReference type="GO" id="GO:0005886">
    <property type="term" value="C:plasma membrane"/>
    <property type="evidence" value="ECO:0007669"/>
    <property type="project" value="TreeGrafter"/>
</dbReference>
<dbReference type="RefSeq" id="WP_237892128.1">
    <property type="nucleotide sequence ID" value="NZ_JAKLTY010000058.1"/>
</dbReference>
<organism evidence="3 4">
    <name type="scientific">Bradyrhizobium zhengyangense</name>
    <dbReference type="NCBI Taxonomy" id="2911009"/>
    <lineage>
        <taxon>Bacteria</taxon>
        <taxon>Pseudomonadati</taxon>
        <taxon>Pseudomonadota</taxon>
        <taxon>Alphaproteobacteria</taxon>
        <taxon>Hyphomicrobiales</taxon>
        <taxon>Nitrobacteraceae</taxon>
        <taxon>Bradyrhizobium</taxon>
    </lineage>
</organism>
<keyword evidence="1 3" id="KW-0489">Methyltransferase</keyword>
<proteinExistence type="predicted"/>
<name>A0A9X1RKD9_9BRAD</name>
<accession>A0A9X1RKD9</accession>
<dbReference type="PANTHER" id="PTHR40048">
    <property type="entry name" value="RHAMNOSYL O-METHYLTRANSFERASE"/>
    <property type="match status" value="1"/>
</dbReference>
<dbReference type="SUPFAM" id="SSF53335">
    <property type="entry name" value="S-adenosyl-L-methionine-dependent methyltransferases"/>
    <property type="match status" value="1"/>
</dbReference>